<dbReference type="SUPFAM" id="SSF51556">
    <property type="entry name" value="Metallo-dependent hydrolases"/>
    <property type="match status" value="1"/>
</dbReference>
<gene>
    <name evidence="2" type="ORF">CWE25_07905</name>
</gene>
<name>A0A432XYG1_9GAMM</name>
<reference evidence="3" key="1">
    <citation type="journal article" date="2018" name="Front. Microbiol.">
        <title>Genome-Based Analysis Reveals the Taxonomy and Diversity of the Family Idiomarinaceae.</title>
        <authorList>
            <person name="Liu Y."/>
            <person name="Lai Q."/>
            <person name="Shao Z."/>
        </authorList>
    </citation>
    <scope>NUCLEOTIDE SEQUENCE [LARGE SCALE GENOMIC DNA]</scope>
    <source>
        <strain evidence="3">F23</strain>
    </source>
</reference>
<feature type="domain" description="Amidohydrolase-related" evidence="1">
    <location>
        <begin position="94"/>
        <end position="261"/>
    </location>
</feature>
<evidence type="ECO:0000313" key="3">
    <source>
        <dbReference type="Proteomes" id="UP000287330"/>
    </source>
</evidence>
<dbReference type="Gene3D" id="3.20.20.140">
    <property type="entry name" value="Metal-dependent hydrolases"/>
    <property type="match status" value="1"/>
</dbReference>
<evidence type="ECO:0000259" key="1">
    <source>
        <dbReference type="Pfam" id="PF04909"/>
    </source>
</evidence>
<dbReference type="Pfam" id="PF04909">
    <property type="entry name" value="Amidohydro_2"/>
    <property type="match status" value="1"/>
</dbReference>
<organism evidence="2 3">
    <name type="scientific">Idiomarina fontislapidosi</name>
    <dbReference type="NCBI Taxonomy" id="263723"/>
    <lineage>
        <taxon>Bacteria</taxon>
        <taxon>Pseudomonadati</taxon>
        <taxon>Pseudomonadota</taxon>
        <taxon>Gammaproteobacteria</taxon>
        <taxon>Alteromonadales</taxon>
        <taxon>Idiomarinaceae</taxon>
        <taxon>Idiomarina</taxon>
    </lineage>
</organism>
<dbReference type="Proteomes" id="UP000287330">
    <property type="component" value="Unassembled WGS sequence"/>
</dbReference>
<dbReference type="EMBL" id="PIPV01000005">
    <property type="protein sequence ID" value="RUO53805.1"/>
    <property type="molecule type" value="Genomic_DNA"/>
</dbReference>
<evidence type="ECO:0000313" key="2">
    <source>
        <dbReference type="EMBL" id="RUO53805.1"/>
    </source>
</evidence>
<dbReference type="InterPro" id="IPR032466">
    <property type="entry name" value="Metal_Hydrolase"/>
</dbReference>
<protein>
    <recommendedName>
        <fullName evidence="1">Amidohydrolase-related domain-containing protein</fullName>
    </recommendedName>
</protein>
<comment type="caution">
    <text evidence="2">The sequence shown here is derived from an EMBL/GenBank/DDBJ whole genome shotgun (WGS) entry which is preliminary data.</text>
</comment>
<sequence>MYKQKLFDPLMHIKVDKTWYKTNKRADVHTIKSFQEGGLLKGGVIACMPDDEPEAISNIISEQLPFCHLVISVKKEWLKLDEVQLTALFKGFKEKYKAIGIKIHPRFTEISLENSEVVDRIIQATHRCNMLVYICTIIRAPVGPNSVPPHYLIAQIAERHHAVDIVFLHGGYSDVFNTGEVIRDYPNAWLDLSFTFMRFRKSSLALDCGYLMETLDRKVMIGTDYPEYTPTQLFNALDEYVFERRDLELTDIKIENVLSRNIETLVNKYV</sequence>
<accession>A0A432XYG1</accession>
<dbReference type="OrthoDB" id="149172at2"/>
<dbReference type="RefSeq" id="WP_110574305.1">
    <property type="nucleotide sequence ID" value="NZ_PIPV01000005.1"/>
</dbReference>
<dbReference type="InterPro" id="IPR006680">
    <property type="entry name" value="Amidohydro-rel"/>
</dbReference>
<dbReference type="AlphaFoldDB" id="A0A432XYG1"/>
<dbReference type="GO" id="GO:0016787">
    <property type="term" value="F:hydrolase activity"/>
    <property type="evidence" value="ECO:0007669"/>
    <property type="project" value="InterPro"/>
</dbReference>
<keyword evidence="3" id="KW-1185">Reference proteome</keyword>
<proteinExistence type="predicted"/>